<evidence type="ECO:0000313" key="5">
    <source>
        <dbReference type="Proteomes" id="UP000796880"/>
    </source>
</evidence>
<name>A0A8K0GU09_9ROSA</name>
<dbReference type="EMBL" id="VOIH02000009">
    <property type="protein sequence ID" value="KAF3437501.1"/>
    <property type="molecule type" value="Genomic_DNA"/>
</dbReference>
<keyword evidence="1" id="KW-0677">Repeat</keyword>
<evidence type="ECO:0000256" key="1">
    <source>
        <dbReference type="ARBA" id="ARBA00022737"/>
    </source>
</evidence>
<dbReference type="Pfam" id="PF23559">
    <property type="entry name" value="WHD_DRP"/>
    <property type="match status" value="1"/>
</dbReference>
<sequence>MATHHLALCFGFLFYPSQYTVSSAQSENHIIHMDLSAMHKAFVDHHSWYWPLYLLYWFFDNIENHMEKFIIQVDKQPGSDRTALSGCFRNEMQTIESCLAETFHRMSQPSNDLQNCLMYCCIFPENFWIPKGKLIRLLVAEALIKEKAERVTEDIAEENIYEPVSQEMLLINEQPDQGTTLQVPSPHREFFLRKMKGRKLQNFIIQFRR</sequence>
<feature type="signal peptide" evidence="2">
    <location>
        <begin position="1"/>
        <end position="24"/>
    </location>
</feature>
<protein>
    <recommendedName>
        <fullName evidence="3">Disease resistance protein winged helix domain-containing protein</fullName>
    </recommendedName>
</protein>
<evidence type="ECO:0000259" key="3">
    <source>
        <dbReference type="Pfam" id="PF23559"/>
    </source>
</evidence>
<reference evidence="4" key="1">
    <citation type="submission" date="2020-03" db="EMBL/GenBank/DDBJ databases">
        <title>A high-quality chromosome-level genome assembly of a woody plant with both climbing and erect habits, Rhamnella rubrinervis.</title>
        <authorList>
            <person name="Lu Z."/>
            <person name="Yang Y."/>
            <person name="Zhu X."/>
            <person name="Sun Y."/>
        </authorList>
    </citation>
    <scope>NUCLEOTIDE SEQUENCE</scope>
    <source>
        <strain evidence="4">BYM</strain>
        <tissue evidence="4">Leaf</tissue>
    </source>
</reference>
<dbReference type="Proteomes" id="UP000796880">
    <property type="component" value="Unassembled WGS sequence"/>
</dbReference>
<proteinExistence type="predicted"/>
<evidence type="ECO:0000256" key="2">
    <source>
        <dbReference type="SAM" id="SignalP"/>
    </source>
</evidence>
<feature type="chain" id="PRO_5035465132" description="Disease resistance protein winged helix domain-containing protein" evidence="2">
    <location>
        <begin position="25"/>
        <end position="209"/>
    </location>
</feature>
<gene>
    <name evidence="4" type="ORF">FNV43_RR20255</name>
</gene>
<accession>A0A8K0GU09</accession>
<dbReference type="OrthoDB" id="1153924at2759"/>
<keyword evidence="5" id="KW-1185">Reference proteome</keyword>
<keyword evidence="2" id="KW-0732">Signal</keyword>
<evidence type="ECO:0000313" key="4">
    <source>
        <dbReference type="EMBL" id="KAF3437501.1"/>
    </source>
</evidence>
<feature type="domain" description="Disease resistance protein winged helix" evidence="3">
    <location>
        <begin position="122"/>
        <end position="173"/>
    </location>
</feature>
<comment type="caution">
    <text evidence="4">The sequence shown here is derived from an EMBL/GenBank/DDBJ whole genome shotgun (WGS) entry which is preliminary data.</text>
</comment>
<dbReference type="AlphaFoldDB" id="A0A8K0GU09"/>
<dbReference type="InterPro" id="IPR058922">
    <property type="entry name" value="WHD_DRP"/>
</dbReference>
<organism evidence="4 5">
    <name type="scientific">Rhamnella rubrinervis</name>
    <dbReference type="NCBI Taxonomy" id="2594499"/>
    <lineage>
        <taxon>Eukaryota</taxon>
        <taxon>Viridiplantae</taxon>
        <taxon>Streptophyta</taxon>
        <taxon>Embryophyta</taxon>
        <taxon>Tracheophyta</taxon>
        <taxon>Spermatophyta</taxon>
        <taxon>Magnoliopsida</taxon>
        <taxon>eudicotyledons</taxon>
        <taxon>Gunneridae</taxon>
        <taxon>Pentapetalae</taxon>
        <taxon>rosids</taxon>
        <taxon>fabids</taxon>
        <taxon>Rosales</taxon>
        <taxon>Rhamnaceae</taxon>
        <taxon>rhamnoid group</taxon>
        <taxon>Rhamneae</taxon>
        <taxon>Rhamnella</taxon>
    </lineage>
</organism>